<keyword evidence="7" id="KW-0547">Nucleotide-binding</keyword>
<dbReference type="InterPro" id="IPR003594">
    <property type="entry name" value="HATPase_dom"/>
</dbReference>
<keyword evidence="5 11" id="KW-0597">Phosphoprotein</keyword>
<dbReference type="EMBL" id="JAFGIX010000052">
    <property type="protein sequence ID" value="MBN1573572.1"/>
    <property type="molecule type" value="Genomic_DNA"/>
</dbReference>
<dbReference type="EC" id="2.7.13.3" evidence="2"/>
<dbReference type="InterPro" id="IPR036641">
    <property type="entry name" value="HPT_dom_sf"/>
</dbReference>
<dbReference type="InterPro" id="IPR037006">
    <property type="entry name" value="CheA-like_homodim_sf"/>
</dbReference>
<dbReference type="SMART" id="SM00260">
    <property type="entry name" value="CheW"/>
    <property type="match status" value="1"/>
</dbReference>
<keyword evidence="13" id="KW-0812">Transmembrane</keyword>
<dbReference type="SMART" id="SM00387">
    <property type="entry name" value="HATPase_c"/>
    <property type="match status" value="1"/>
</dbReference>
<reference evidence="17" key="2">
    <citation type="submission" date="2021-01" db="EMBL/GenBank/DDBJ databases">
        <authorList>
            <person name="Hahn C.R."/>
            <person name="Youssef N.H."/>
            <person name="Elshahed M."/>
        </authorList>
    </citation>
    <scope>NUCLEOTIDE SEQUENCE</scope>
    <source>
        <strain evidence="17">Zod_Metabat.24</strain>
    </source>
</reference>
<dbReference type="PROSITE" id="PS50109">
    <property type="entry name" value="HIS_KIN"/>
    <property type="match status" value="1"/>
</dbReference>
<dbReference type="InterPro" id="IPR035891">
    <property type="entry name" value="CheY-binding_CheA"/>
</dbReference>
<dbReference type="SMART" id="SM00073">
    <property type="entry name" value="HPT"/>
    <property type="match status" value="1"/>
</dbReference>
<comment type="caution">
    <text evidence="17">The sequence shown here is derived from an EMBL/GenBank/DDBJ whole genome shotgun (WGS) entry which is preliminary data.</text>
</comment>
<dbReference type="SMART" id="SM01231">
    <property type="entry name" value="H-kinase_dim"/>
    <property type="match status" value="1"/>
</dbReference>
<dbReference type="InterPro" id="IPR037052">
    <property type="entry name" value="CheA-like_P2_sf"/>
</dbReference>
<feature type="region of interest" description="Disordered" evidence="12">
    <location>
        <begin position="127"/>
        <end position="155"/>
    </location>
</feature>
<comment type="catalytic activity">
    <reaction evidence="1">
        <text>ATP + protein L-histidine = ADP + protein N-phospho-L-histidine.</text>
        <dbReference type="EC" id="2.7.13.3"/>
    </reaction>
</comment>
<dbReference type="InterPro" id="IPR002545">
    <property type="entry name" value="CheW-lke_dom"/>
</dbReference>
<evidence type="ECO:0000256" key="10">
    <source>
        <dbReference type="ARBA" id="ARBA00023012"/>
    </source>
</evidence>
<proteinExistence type="predicted"/>
<evidence type="ECO:0000256" key="12">
    <source>
        <dbReference type="SAM" id="MobiDB-lite"/>
    </source>
</evidence>
<dbReference type="PANTHER" id="PTHR43395">
    <property type="entry name" value="SENSOR HISTIDINE KINASE CHEA"/>
    <property type="match status" value="1"/>
</dbReference>
<protein>
    <recommendedName>
        <fullName evidence="3">Chemotaxis protein CheA</fullName>
        <ecNumber evidence="2">2.7.13.3</ecNumber>
    </recommendedName>
</protein>
<evidence type="ECO:0000256" key="4">
    <source>
        <dbReference type="ARBA" id="ARBA00022500"/>
    </source>
</evidence>
<evidence type="ECO:0000259" key="14">
    <source>
        <dbReference type="PROSITE" id="PS50109"/>
    </source>
</evidence>
<keyword evidence="13" id="KW-1133">Transmembrane helix</keyword>
<feature type="domain" description="Histidine kinase" evidence="14">
    <location>
        <begin position="311"/>
        <end position="561"/>
    </location>
</feature>
<dbReference type="GO" id="GO:0005737">
    <property type="term" value="C:cytoplasm"/>
    <property type="evidence" value="ECO:0007669"/>
    <property type="project" value="InterPro"/>
</dbReference>
<dbReference type="InterPro" id="IPR004358">
    <property type="entry name" value="Sig_transdc_His_kin-like_C"/>
</dbReference>
<evidence type="ECO:0000256" key="5">
    <source>
        <dbReference type="ARBA" id="ARBA00022553"/>
    </source>
</evidence>
<feature type="modified residue" description="Phosphohistidine" evidence="11">
    <location>
        <position position="46"/>
    </location>
</feature>
<dbReference type="Pfam" id="PF01627">
    <property type="entry name" value="Hpt"/>
    <property type="match status" value="1"/>
</dbReference>
<keyword evidence="13" id="KW-0472">Membrane</keyword>
<dbReference type="Proteomes" id="UP000809273">
    <property type="component" value="Unassembled WGS sequence"/>
</dbReference>
<dbReference type="PRINTS" id="PR00344">
    <property type="entry name" value="BCTRLSENSOR"/>
</dbReference>
<dbReference type="PROSITE" id="PS50894">
    <property type="entry name" value="HPT"/>
    <property type="match status" value="1"/>
</dbReference>
<dbReference type="GO" id="GO:0006935">
    <property type="term" value="P:chemotaxis"/>
    <property type="evidence" value="ECO:0007669"/>
    <property type="project" value="UniProtKB-KW"/>
</dbReference>
<dbReference type="PANTHER" id="PTHR43395:SF1">
    <property type="entry name" value="CHEMOTAXIS PROTEIN CHEA"/>
    <property type="match status" value="1"/>
</dbReference>
<keyword evidence="4" id="KW-0145">Chemotaxis</keyword>
<dbReference type="Gene3D" id="1.10.287.560">
    <property type="entry name" value="Histidine kinase CheA-like, homodimeric domain"/>
    <property type="match status" value="1"/>
</dbReference>
<gene>
    <name evidence="17" type="ORF">JW984_10290</name>
</gene>
<dbReference type="SUPFAM" id="SSF50341">
    <property type="entry name" value="CheW-like"/>
    <property type="match status" value="1"/>
</dbReference>
<evidence type="ECO:0000313" key="17">
    <source>
        <dbReference type="EMBL" id="MBN1573572.1"/>
    </source>
</evidence>
<reference evidence="17" key="1">
    <citation type="journal article" date="2021" name="Environ. Microbiol.">
        <title>Genomic characterization of three novel Desulfobacterota classes expand the metabolic and phylogenetic diversity of the phylum.</title>
        <authorList>
            <person name="Murphy C.L."/>
            <person name="Biggerstaff J."/>
            <person name="Eichhorn A."/>
            <person name="Ewing E."/>
            <person name="Shahan R."/>
            <person name="Soriano D."/>
            <person name="Stewart S."/>
            <person name="VanMol K."/>
            <person name="Walker R."/>
            <person name="Walters P."/>
            <person name="Elshahed M.S."/>
            <person name="Youssef N.H."/>
        </authorList>
    </citation>
    <scope>NUCLEOTIDE SEQUENCE</scope>
    <source>
        <strain evidence="17">Zod_Metabat.24</strain>
    </source>
</reference>
<keyword evidence="9" id="KW-0067">ATP-binding</keyword>
<feature type="transmembrane region" description="Helical" evidence="13">
    <location>
        <begin position="553"/>
        <end position="580"/>
    </location>
</feature>
<evidence type="ECO:0000256" key="13">
    <source>
        <dbReference type="SAM" id="Phobius"/>
    </source>
</evidence>
<accession>A0A9D8PQ13</accession>
<evidence type="ECO:0000256" key="7">
    <source>
        <dbReference type="ARBA" id="ARBA00022741"/>
    </source>
</evidence>
<feature type="region of interest" description="Disordered" evidence="12">
    <location>
        <begin position="266"/>
        <end position="289"/>
    </location>
</feature>
<dbReference type="SUPFAM" id="SSF47226">
    <property type="entry name" value="Histidine-containing phosphotransfer domain, HPT domain"/>
    <property type="match status" value="1"/>
</dbReference>
<evidence type="ECO:0000256" key="2">
    <source>
        <dbReference type="ARBA" id="ARBA00012438"/>
    </source>
</evidence>
<dbReference type="Pfam" id="PF02518">
    <property type="entry name" value="HATPase_c"/>
    <property type="match status" value="1"/>
</dbReference>
<dbReference type="AlphaFoldDB" id="A0A9D8PQ13"/>
<evidence type="ECO:0000256" key="9">
    <source>
        <dbReference type="ARBA" id="ARBA00022840"/>
    </source>
</evidence>
<dbReference type="SUPFAM" id="SSF55874">
    <property type="entry name" value="ATPase domain of HSP90 chaperone/DNA topoisomerase II/histidine kinase"/>
    <property type="match status" value="1"/>
</dbReference>
<keyword evidence="8" id="KW-0418">Kinase</keyword>
<dbReference type="Pfam" id="PF07194">
    <property type="entry name" value="P2"/>
    <property type="match status" value="1"/>
</dbReference>
<evidence type="ECO:0000256" key="6">
    <source>
        <dbReference type="ARBA" id="ARBA00022679"/>
    </source>
</evidence>
<evidence type="ECO:0000256" key="3">
    <source>
        <dbReference type="ARBA" id="ARBA00021495"/>
    </source>
</evidence>
<evidence type="ECO:0000259" key="16">
    <source>
        <dbReference type="PROSITE" id="PS50894"/>
    </source>
</evidence>
<sequence>MDMSRYKKIFMEESREHLNKLSQLSLDLEKDPGNMDVVNTIFREAHSIKGMAASMGYLPISELTHKVEDLMDFVRKGEISISSQVVDVILKSVDILESQLMAVEKDEELDVGLDEIFNMISEVSQGRLKKKTESEDTTEKKTADDEEDEEVSGPKEGQSIFLVTIRVDSDLPKANVKSLLGVKKVSELGKVVGLSPPLSEIKKGAFTGEVRVKVITGVRDYDIERALKELPDISDFDVKIIEEREVDGEEITREDIPDAAHVNHVKQEAETPKAEKVAPRAETPPLSKKDVVKKEAPRVEDLLPSGEALAELPRSVRISTNLLESFINLVGELLITKARIYESTKSFGSPSVDESVNRLEYLIRELHAKVITVRMMPLESILSRMPRLIRDLAREKGKEIDFSITGGDIELDRSILEELTDTLVHIFRNAVDHGIEFPEERERMGKPRRGSVTLNAYRERDLVFIEATDDGRGMDPEKIREAAVSRGIITAEQSALLSKDDILMLSCMPNLSTQKEVSDISGRGVGMDVVKTKVESLGGNIKLESDIGKGTKVILILPLTVAIIQALLISAAGATFALPLSKTIKSAEIRKESVQKSQNQRVVLINGEMIPLYRLVDVLGMKNGKEEKEKINMIVTEVRGRHIGLEVDEIKGSEEIFIKSLGNPLEKLPGFSGVTVLGDGRPILILDVVNLF</sequence>
<name>A0A9D8PQ13_9DELT</name>
<dbReference type="CDD" id="cd00088">
    <property type="entry name" value="HPT"/>
    <property type="match status" value="1"/>
</dbReference>
<dbReference type="InterPro" id="IPR005467">
    <property type="entry name" value="His_kinase_dom"/>
</dbReference>
<dbReference type="SUPFAM" id="SSF47384">
    <property type="entry name" value="Homodimeric domain of signal transducing histidine kinase"/>
    <property type="match status" value="1"/>
</dbReference>
<dbReference type="Pfam" id="PF01584">
    <property type="entry name" value="CheW"/>
    <property type="match status" value="1"/>
</dbReference>
<evidence type="ECO:0000256" key="11">
    <source>
        <dbReference type="PROSITE-ProRule" id="PRU00110"/>
    </source>
</evidence>
<dbReference type="Gene3D" id="1.20.120.160">
    <property type="entry name" value="HPT domain"/>
    <property type="match status" value="1"/>
</dbReference>
<organism evidence="17 18">
    <name type="scientific">Candidatus Zymogenus saltonus</name>
    <dbReference type="NCBI Taxonomy" id="2844893"/>
    <lineage>
        <taxon>Bacteria</taxon>
        <taxon>Deltaproteobacteria</taxon>
        <taxon>Candidatus Zymogenia</taxon>
        <taxon>Candidatus Zymogeniales</taxon>
        <taxon>Candidatus Zymogenaceae</taxon>
        <taxon>Candidatus Zymogenus</taxon>
    </lineage>
</organism>
<keyword evidence="10" id="KW-0902">Two-component regulatory system</keyword>
<feature type="compositionally biased region" description="Basic and acidic residues" evidence="12">
    <location>
        <begin position="266"/>
        <end position="279"/>
    </location>
</feature>
<dbReference type="InterPro" id="IPR036097">
    <property type="entry name" value="HisK_dim/P_sf"/>
</dbReference>
<evidence type="ECO:0000256" key="1">
    <source>
        <dbReference type="ARBA" id="ARBA00000085"/>
    </source>
</evidence>
<dbReference type="InterPro" id="IPR036890">
    <property type="entry name" value="HATPase_C_sf"/>
</dbReference>
<dbReference type="PROSITE" id="PS50851">
    <property type="entry name" value="CHEW"/>
    <property type="match status" value="1"/>
</dbReference>
<feature type="domain" description="CheW-like" evidence="15">
    <location>
        <begin position="563"/>
        <end position="692"/>
    </location>
</feature>
<evidence type="ECO:0000256" key="8">
    <source>
        <dbReference type="ARBA" id="ARBA00022777"/>
    </source>
</evidence>
<feature type="domain" description="HPt" evidence="16">
    <location>
        <begin position="1"/>
        <end position="103"/>
    </location>
</feature>
<dbReference type="InterPro" id="IPR036061">
    <property type="entry name" value="CheW-like_dom_sf"/>
</dbReference>
<dbReference type="InterPro" id="IPR010808">
    <property type="entry name" value="CheA_P2-bd"/>
</dbReference>
<dbReference type="GO" id="GO:0005524">
    <property type="term" value="F:ATP binding"/>
    <property type="evidence" value="ECO:0007669"/>
    <property type="project" value="UniProtKB-KW"/>
</dbReference>
<dbReference type="Gene3D" id="3.30.565.10">
    <property type="entry name" value="Histidine kinase-like ATPase, C-terminal domain"/>
    <property type="match status" value="1"/>
</dbReference>
<dbReference type="Pfam" id="PF02895">
    <property type="entry name" value="H-kinase_dim"/>
    <property type="match status" value="1"/>
</dbReference>
<dbReference type="InterPro" id="IPR008207">
    <property type="entry name" value="Sig_transdc_His_kin_Hpt_dom"/>
</dbReference>
<dbReference type="FunFam" id="3.30.565.10:FF:000016">
    <property type="entry name" value="Chemotaxis protein CheA, putative"/>
    <property type="match status" value="1"/>
</dbReference>
<feature type="compositionally biased region" description="Basic and acidic residues" evidence="12">
    <location>
        <begin position="131"/>
        <end position="143"/>
    </location>
</feature>
<evidence type="ECO:0000259" key="15">
    <source>
        <dbReference type="PROSITE" id="PS50851"/>
    </source>
</evidence>
<dbReference type="InterPro" id="IPR004105">
    <property type="entry name" value="CheA-like_dim"/>
</dbReference>
<dbReference type="Gene3D" id="3.30.70.1110">
    <property type="entry name" value="Histidine kinase CheA-like, P2 response regulator-binding domain"/>
    <property type="match status" value="1"/>
</dbReference>
<dbReference type="Gene3D" id="2.30.30.40">
    <property type="entry name" value="SH3 Domains"/>
    <property type="match status" value="1"/>
</dbReference>
<dbReference type="GO" id="GO:0000155">
    <property type="term" value="F:phosphorelay sensor kinase activity"/>
    <property type="evidence" value="ECO:0007669"/>
    <property type="project" value="InterPro"/>
</dbReference>
<dbReference type="SUPFAM" id="SSF55052">
    <property type="entry name" value="CheY-binding domain of CheA"/>
    <property type="match status" value="1"/>
</dbReference>
<evidence type="ECO:0000313" key="18">
    <source>
        <dbReference type="Proteomes" id="UP000809273"/>
    </source>
</evidence>
<keyword evidence="6" id="KW-0808">Transferase</keyword>
<dbReference type="InterPro" id="IPR051315">
    <property type="entry name" value="Bact_Chemotaxis_CheA"/>
</dbReference>